<keyword evidence="5 11" id="KW-0732">Signal</keyword>
<feature type="domain" description="TonB-dependent receptor-like beta-barrel" evidence="12">
    <location>
        <begin position="229"/>
        <end position="648"/>
    </location>
</feature>
<evidence type="ECO:0000259" key="13">
    <source>
        <dbReference type="Pfam" id="PF07715"/>
    </source>
</evidence>
<reference evidence="14" key="1">
    <citation type="submission" date="2021-04" db="EMBL/GenBank/DDBJ databases">
        <title>The complete genome sequence of Caulobacter sp. S6.</title>
        <authorList>
            <person name="Tang Y."/>
            <person name="Ouyang W."/>
            <person name="Liu Q."/>
            <person name="Huang B."/>
            <person name="Guo Z."/>
            <person name="Lei P."/>
        </authorList>
    </citation>
    <scope>NUCLEOTIDE SEQUENCE</scope>
    <source>
        <strain evidence="14">S6</strain>
    </source>
</reference>
<dbReference type="InterPro" id="IPR037066">
    <property type="entry name" value="Plug_dom_sf"/>
</dbReference>
<organism evidence="14 15">
    <name type="scientific">Phenylobacterium montanum</name>
    <dbReference type="NCBI Taxonomy" id="2823693"/>
    <lineage>
        <taxon>Bacteria</taxon>
        <taxon>Pseudomonadati</taxon>
        <taxon>Pseudomonadota</taxon>
        <taxon>Alphaproteobacteria</taxon>
        <taxon>Caulobacterales</taxon>
        <taxon>Caulobacteraceae</taxon>
        <taxon>Phenylobacterium</taxon>
    </lineage>
</organism>
<gene>
    <name evidence="14" type="ORF">KCG34_18670</name>
</gene>
<keyword evidence="7 10" id="KW-0472">Membrane</keyword>
<name>A0A975FXF3_9CAUL</name>
<evidence type="ECO:0000256" key="8">
    <source>
        <dbReference type="ARBA" id="ARBA00023170"/>
    </source>
</evidence>
<dbReference type="RefSeq" id="WP_211937122.1">
    <property type="nucleotide sequence ID" value="NZ_CP073078.1"/>
</dbReference>
<keyword evidence="2" id="KW-0813">Transport</keyword>
<evidence type="ECO:0000313" key="14">
    <source>
        <dbReference type="EMBL" id="QUD87070.1"/>
    </source>
</evidence>
<comment type="subcellular location">
    <subcellularLocation>
        <location evidence="1">Cell outer membrane</location>
        <topology evidence="1">Multi-pass membrane protein</topology>
    </subcellularLocation>
</comment>
<keyword evidence="8 14" id="KW-0675">Receptor</keyword>
<dbReference type="InterPro" id="IPR000531">
    <property type="entry name" value="Beta-barrel_TonB"/>
</dbReference>
<dbReference type="EMBL" id="CP073078">
    <property type="protein sequence ID" value="QUD87070.1"/>
    <property type="molecule type" value="Genomic_DNA"/>
</dbReference>
<evidence type="ECO:0000256" key="2">
    <source>
        <dbReference type="ARBA" id="ARBA00022448"/>
    </source>
</evidence>
<dbReference type="KEGG" id="caul:KCG34_18670"/>
<feature type="domain" description="TonB-dependent receptor plug" evidence="13">
    <location>
        <begin position="41"/>
        <end position="124"/>
    </location>
</feature>
<dbReference type="PANTHER" id="PTHR30069">
    <property type="entry name" value="TONB-DEPENDENT OUTER MEMBRANE RECEPTOR"/>
    <property type="match status" value="1"/>
</dbReference>
<dbReference type="Pfam" id="PF00593">
    <property type="entry name" value="TonB_dep_Rec_b-barrel"/>
    <property type="match status" value="1"/>
</dbReference>
<evidence type="ECO:0000256" key="1">
    <source>
        <dbReference type="ARBA" id="ARBA00004571"/>
    </source>
</evidence>
<dbReference type="Gene3D" id="2.40.170.20">
    <property type="entry name" value="TonB-dependent receptor, beta-barrel domain"/>
    <property type="match status" value="1"/>
</dbReference>
<dbReference type="SUPFAM" id="SSF56935">
    <property type="entry name" value="Porins"/>
    <property type="match status" value="1"/>
</dbReference>
<feature type="chain" id="PRO_5036941745" evidence="11">
    <location>
        <begin position="24"/>
        <end position="698"/>
    </location>
</feature>
<feature type="signal peptide" evidence="11">
    <location>
        <begin position="1"/>
        <end position="23"/>
    </location>
</feature>
<dbReference type="GO" id="GO:0044718">
    <property type="term" value="P:siderophore transmembrane transport"/>
    <property type="evidence" value="ECO:0007669"/>
    <property type="project" value="TreeGrafter"/>
</dbReference>
<keyword evidence="15" id="KW-1185">Reference proteome</keyword>
<evidence type="ECO:0000256" key="4">
    <source>
        <dbReference type="ARBA" id="ARBA00022692"/>
    </source>
</evidence>
<keyword evidence="9" id="KW-0998">Cell outer membrane</keyword>
<dbReference type="PANTHER" id="PTHR30069:SF29">
    <property type="entry name" value="HEMOGLOBIN AND HEMOGLOBIN-HAPTOGLOBIN-BINDING PROTEIN 1-RELATED"/>
    <property type="match status" value="1"/>
</dbReference>
<dbReference type="GO" id="GO:0009279">
    <property type="term" value="C:cell outer membrane"/>
    <property type="evidence" value="ECO:0007669"/>
    <property type="project" value="UniProtKB-SubCell"/>
</dbReference>
<proteinExistence type="inferred from homology"/>
<dbReference type="GO" id="GO:0015344">
    <property type="term" value="F:siderophore uptake transmembrane transporter activity"/>
    <property type="evidence" value="ECO:0007669"/>
    <property type="project" value="TreeGrafter"/>
</dbReference>
<dbReference type="InterPro" id="IPR039426">
    <property type="entry name" value="TonB-dep_rcpt-like"/>
</dbReference>
<evidence type="ECO:0000256" key="9">
    <source>
        <dbReference type="ARBA" id="ARBA00023237"/>
    </source>
</evidence>
<dbReference type="Pfam" id="PF07715">
    <property type="entry name" value="Plug"/>
    <property type="match status" value="1"/>
</dbReference>
<dbReference type="InterPro" id="IPR012910">
    <property type="entry name" value="Plug_dom"/>
</dbReference>
<dbReference type="Gene3D" id="2.170.130.10">
    <property type="entry name" value="TonB-dependent receptor, plug domain"/>
    <property type="match status" value="1"/>
</dbReference>
<keyword evidence="3" id="KW-1134">Transmembrane beta strand</keyword>
<keyword evidence="4" id="KW-0812">Transmembrane</keyword>
<evidence type="ECO:0000256" key="10">
    <source>
        <dbReference type="RuleBase" id="RU003357"/>
    </source>
</evidence>
<keyword evidence="6 10" id="KW-0798">TonB box</keyword>
<evidence type="ECO:0000256" key="3">
    <source>
        <dbReference type="ARBA" id="ARBA00022452"/>
    </source>
</evidence>
<accession>A0A975FXF3</accession>
<evidence type="ECO:0000259" key="12">
    <source>
        <dbReference type="Pfam" id="PF00593"/>
    </source>
</evidence>
<evidence type="ECO:0000256" key="11">
    <source>
        <dbReference type="SAM" id="SignalP"/>
    </source>
</evidence>
<comment type="similarity">
    <text evidence="10">Belongs to the TonB-dependent receptor family.</text>
</comment>
<dbReference type="Proteomes" id="UP000676409">
    <property type="component" value="Chromosome"/>
</dbReference>
<dbReference type="AlphaFoldDB" id="A0A975FXF3"/>
<evidence type="ECO:0000256" key="7">
    <source>
        <dbReference type="ARBA" id="ARBA00023136"/>
    </source>
</evidence>
<protein>
    <submittedName>
        <fullName evidence="14">TonB-dependent receptor</fullName>
    </submittedName>
</protein>
<evidence type="ECO:0000256" key="6">
    <source>
        <dbReference type="ARBA" id="ARBA00023077"/>
    </source>
</evidence>
<evidence type="ECO:0000313" key="15">
    <source>
        <dbReference type="Proteomes" id="UP000676409"/>
    </source>
</evidence>
<evidence type="ECO:0000256" key="5">
    <source>
        <dbReference type="ARBA" id="ARBA00022729"/>
    </source>
</evidence>
<dbReference type="InterPro" id="IPR036942">
    <property type="entry name" value="Beta-barrel_TonB_sf"/>
</dbReference>
<sequence length="698" mass="75852">MDWRSGAAASILAVVVAPAPALATTAAAPIITDAEAKTPSRGVTSYNADFFAAARPATAYDMILRLPGFTFDGGAQVRGFADGAGNVLIDGERPTSKQDDLEQALKRIPATQVDHIDIIRGGAPGIDMQGRTLVANIVRKTGSGAAVGAVTLQDKVLVEGSGALPAIRIEWSKRLDDHSLEIGLFSGRFVDDGLGSGPHSLRDGAGNLLDAYHLSAKGRDQQSSLTVAYQGPLAGGKFKINGQVSLETYLDHEVDAAYFPGPSADDTYKDANDTLKSELGLHYERNFGPKLTWEALAIQQLSRSHEHAFYNAFDGQPGHDDEVYSISNVTAESIARSTLRYRPTPTLTIEGALEAAYNTLGSETSYVVNLSPVQLPAANEHVSEKRGDEALSATWSPNAHYTLETGIRLEESTVAATGGVTASKTLFYAKPRAVFTWSPDPKDQIRIRGEREVGQLDFAAFSASGSLNAGGVHAGNPQALPQQSWVSEIALERRFWGGGDATVTLRHLDIKAAVDRIVGLDPNSGEQFDEGGNLPRGRENDLIVDVTVPLDRLAIKHGQFKATATWRDAEVTDPTTHLVRAQTQVHPLEAEAHFTQDIPSWRASWGLDFLYGWKETYYRFDEVDLLHYAPRLTAFIEYKPTDRLSMRAEAGNLFSGGFVRTFALYATDRALTPTPYEFDYRRMQFGPILSLKVRRAFG</sequence>